<sequence length="446" mass="48356">MASRSVSPGGALLRASRVFAIPPPLPRPAPDLSSTAIFNSDTATLPHPIYQSITTPQSSRARGDWGFKRPLPLRATTKTSTPIIRVESVDTLEHITEFGSAADHSLTLQKWQEMDVHLSTPPPPSSKSTFGATDLDRRGEKSVFEDAIDSTTTSEGASITKEDARWKFTGPWLAGLNEGAFNEYIKKEVRKKKLDFNKYLRTACAEALTKENQRAALEEEGGVGETVQASDITDEQLSKYIKSLREDRTELYRHIRRFLDLPPAPNPSLPLGEAWISNMLGGPRASSTPPINPKDYQPTSESPYADSGPPRTHPSAGLSYGRTSAHTFNHPLYGPQNKKPPVQARVVMPKGAATGNFAPLLGVGGFVVDVPAGEASFNVRTKNRPGLEPLTPGLQNIEPHKVGGSKAYVHPKSASVDPKGRIILKVEQADPEAVAVLEGKVKLGIR</sequence>
<dbReference type="RefSeq" id="XP_024720144.1">
    <property type="nucleotide sequence ID" value="XM_024869260.1"/>
</dbReference>
<dbReference type="InParanoid" id="A0A2T3AZP9"/>
<dbReference type="EMBL" id="KZ679012">
    <property type="protein sequence ID" value="PSS16636.1"/>
    <property type="molecule type" value="Genomic_DNA"/>
</dbReference>
<organism evidence="2 3">
    <name type="scientific">Amorphotheca resinae ATCC 22711</name>
    <dbReference type="NCBI Taxonomy" id="857342"/>
    <lineage>
        <taxon>Eukaryota</taxon>
        <taxon>Fungi</taxon>
        <taxon>Dikarya</taxon>
        <taxon>Ascomycota</taxon>
        <taxon>Pezizomycotina</taxon>
        <taxon>Leotiomycetes</taxon>
        <taxon>Helotiales</taxon>
        <taxon>Amorphothecaceae</taxon>
        <taxon>Amorphotheca</taxon>
    </lineage>
</organism>
<evidence type="ECO:0008006" key="4">
    <source>
        <dbReference type="Google" id="ProtNLM"/>
    </source>
</evidence>
<gene>
    <name evidence="2" type="ORF">M430DRAFT_66986</name>
</gene>
<dbReference type="Proteomes" id="UP000241818">
    <property type="component" value="Unassembled WGS sequence"/>
</dbReference>
<name>A0A2T3AZP9_AMORE</name>
<proteinExistence type="predicted"/>
<dbReference type="InterPro" id="IPR016712">
    <property type="entry name" value="Rbsml_bS1m-like"/>
</dbReference>
<feature type="region of interest" description="Disordered" evidence="1">
    <location>
        <begin position="284"/>
        <end position="322"/>
    </location>
</feature>
<dbReference type="GO" id="GO:0005763">
    <property type="term" value="C:mitochondrial small ribosomal subunit"/>
    <property type="evidence" value="ECO:0007669"/>
    <property type="project" value="TreeGrafter"/>
</dbReference>
<dbReference type="Pfam" id="PF11709">
    <property type="entry name" value="Mit_ribos_Mrp51"/>
    <property type="match status" value="1"/>
</dbReference>
<dbReference type="PANTHER" id="PTHR28058:SF1">
    <property type="entry name" value="SMALL RIBOSOMAL SUBUNIT PROTEIN BS1M"/>
    <property type="match status" value="1"/>
</dbReference>
<evidence type="ECO:0000313" key="3">
    <source>
        <dbReference type="Proteomes" id="UP000241818"/>
    </source>
</evidence>
<keyword evidence="3" id="KW-1185">Reference proteome</keyword>
<feature type="region of interest" description="Disordered" evidence="1">
    <location>
        <begin position="117"/>
        <end position="136"/>
    </location>
</feature>
<dbReference type="PANTHER" id="PTHR28058">
    <property type="entry name" value="37S RIBOSOMAL PROTEIN MRP51, MITOCHONDRIAL"/>
    <property type="match status" value="1"/>
</dbReference>
<reference evidence="2 3" key="1">
    <citation type="journal article" date="2018" name="New Phytol.">
        <title>Comparative genomics and transcriptomics depict ericoid mycorrhizal fungi as versatile saprotrophs and plant mutualists.</title>
        <authorList>
            <person name="Martino E."/>
            <person name="Morin E."/>
            <person name="Grelet G.A."/>
            <person name="Kuo A."/>
            <person name="Kohler A."/>
            <person name="Daghino S."/>
            <person name="Barry K.W."/>
            <person name="Cichocki N."/>
            <person name="Clum A."/>
            <person name="Dockter R.B."/>
            <person name="Hainaut M."/>
            <person name="Kuo R.C."/>
            <person name="LaButti K."/>
            <person name="Lindahl B.D."/>
            <person name="Lindquist E.A."/>
            <person name="Lipzen A."/>
            <person name="Khouja H.R."/>
            <person name="Magnuson J."/>
            <person name="Murat C."/>
            <person name="Ohm R.A."/>
            <person name="Singer S.W."/>
            <person name="Spatafora J.W."/>
            <person name="Wang M."/>
            <person name="Veneault-Fourrey C."/>
            <person name="Henrissat B."/>
            <person name="Grigoriev I.V."/>
            <person name="Martin F.M."/>
            <person name="Perotto S."/>
        </authorList>
    </citation>
    <scope>NUCLEOTIDE SEQUENCE [LARGE SCALE GENOMIC DNA]</scope>
    <source>
        <strain evidence="2 3">ATCC 22711</strain>
    </source>
</reference>
<dbReference type="GO" id="GO:0003735">
    <property type="term" value="F:structural constituent of ribosome"/>
    <property type="evidence" value="ECO:0007669"/>
    <property type="project" value="TreeGrafter"/>
</dbReference>
<dbReference type="OrthoDB" id="3913595at2759"/>
<dbReference type="GeneID" id="36577341"/>
<dbReference type="GO" id="GO:0070124">
    <property type="term" value="P:mitochondrial translational initiation"/>
    <property type="evidence" value="ECO:0007669"/>
    <property type="project" value="TreeGrafter"/>
</dbReference>
<evidence type="ECO:0000313" key="2">
    <source>
        <dbReference type="EMBL" id="PSS16636.1"/>
    </source>
</evidence>
<accession>A0A2T3AZP9</accession>
<protein>
    <recommendedName>
        <fullName evidence="4">Mitochondrial ribosomal protein MRP51</fullName>
    </recommendedName>
</protein>
<dbReference type="AlphaFoldDB" id="A0A2T3AZP9"/>
<dbReference type="STRING" id="857342.A0A2T3AZP9"/>
<evidence type="ECO:0000256" key="1">
    <source>
        <dbReference type="SAM" id="MobiDB-lite"/>
    </source>
</evidence>